<evidence type="ECO:0000313" key="2">
    <source>
        <dbReference type="EMBL" id="MBD1401761.1"/>
    </source>
</evidence>
<protein>
    <submittedName>
        <fullName evidence="2">ATP-binding protein</fullName>
    </submittedName>
</protein>
<gene>
    <name evidence="2" type="ORF">ICT70_13940</name>
</gene>
<dbReference type="InterPro" id="IPR002611">
    <property type="entry name" value="IstB_ATP-bd"/>
</dbReference>
<organism evidence="2 3">
    <name type="scientific">Pelovirga terrestris</name>
    <dbReference type="NCBI Taxonomy" id="2771352"/>
    <lineage>
        <taxon>Bacteria</taxon>
        <taxon>Pseudomonadati</taxon>
        <taxon>Thermodesulfobacteriota</taxon>
        <taxon>Desulfuromonadia</taxon>
        <taxon>Geobacterales</taxon>
        <taxon>Geobacteraceae</taxon>
        <taxon>Pelovirga</taxon>
    </lineage>
</organism>
<comment type="caution">
    <text evidence="2">The sequence shown here is derived from an EMBL/GenBank/DDBJ whole genome shotgun (WGS) entry which is preliminary data.</text>
</comment>
<dbReference type="InterPro" id="IPR027417">
    <property type="entry name" value="P-loop_NTPase"/>
</dbReference>
<keyword evidence="2" id="KW-0547">Nucleotide-binding</keyword>
<dbReference type="AlphaFoldDB" id="A0A8J6URQ8"/>
<dbReference type="RefSeq" id="WP_191157689.1">
    <property type="nucleotide sequence ID" value="NZ_JACWUN010000021.1"/>
</dbReference>
<sequence>LIILDDWGLAPMTDLHRRDLLELLEDRYGKRSTIVTSQLPVTAWHESIGDPTLADAILDRLVHNAYKIELKGESMRKKAINLDQN</sequence>
<dbReference type="Pfam" id="PF01695">
    <property type="entry name" value="IstB_IS21"/>
    <property type="match status" value="1"/>
</dbReference>
<evidence type="ECO:0000259" key="1">
    <source>
        <dbReference type="Pfam" id="PF01695"/>
    </source>
</evidence>
<accession>A0A8J6URQ8</accession>
<proteinExistence type="predicted"/>
<feature type="non-terminal residue" evidence="2">
    <location>
        <position position="1"/>
    </location>
</feature>
<dbReference type="EMBL" id="JACWUN010000021">
    <property type="protein sequence ID" value="MBD1401761.1"/>
    <property type="molecule type" value="Genomic_DNA"/>
</dbReference>
<dbReference type="GO" id="GO:0005524">
    <property type="term" value="F:ATP binding"/>
    <property type="evidence" value="ECO:0007669"/>
    <property type="project" value="UniProtKB-KW"/>
</dbReference>
<dbReference type="Gene3D" id="3.40.50.300">
    <property type="entry name" value="P-loop containing nucleotide triphosphate hydrolases"/>
    <property type="match status" value="1"/>
</dbReference>
<name>A0A8J6URQ8_9BACT</name>
<evidence type="ECO:0000313" key="3">
    <source>
        <dbReference type="Proteomes" id="UP000632828"/>
    </source>
</evidence>
<keyword evidence="2" id="KW-0067">ATP-binding</keyword>
<keyword evidence="3" id="KW-1185">Reference proteome</keyword>
<feature type="domain" description="IstB-like ATP-binding" evidence="1">
    <location>
        <begin position="1"/>
        <end position="79"/>
    </location>
</feature>
<dbReference type="Proteomes" id="UP000632828">
    <property type="component" value="Unassembled WGS sequence"/>
</dbReference>
<reference evidence="2" key="1">
    <citation type="submission" date="2020-09" db="EMBL/GenBank/DDBJ databases">
        <title>Pelobacter alkaliphilus sp. nov., a novel anaerobic arsenate-reducing bacterium from terrestrial mud volcano.</title>
        <authorList>
            <person name="Khomyakova M.A."/>
            <person name="Merkel A.Y."/>
            <person name="Slobodkin A.I."/>
        </authorList>
    </citation>
    <scope>NUCLEOTIDE SEQUENCE</scope>
    <source>
        <strain evidence="2">M08fum</strain>
    </source>
</reference>